<dbReference type="PRINTS" id="PR00834">
    <property type="entry name" value="PROTEASES2C"/>
</dbReference>
<evidence type="ECO:0000313" key="7">
    <source>
        <dbReference type="Proteomes" id="UP000198510"/>
    </source>
</evidence>
<keyword evidence="4" id="KW-0720">Serine protease</keyword>
<dbReference type="InterPro" id="IPR036034">
    <property type="entry name" value="PDZ_sf"/>
</dbReference>
<dbReference type="RefSeq" id="WP_089680914.1">
    <property type="nucleotide sequence ID" value="NZ_FNFO01000003.1"/>
</dbReference>
<evidence type="ECO:0000256" key="1">
    <source>
        <dbReference type="ARBA" id="ARBA00010541"/>
    </source>
</evidence>
<dbReference type="Gene3D" id="2.30.42.10">
    <property type="match status" value="2"/>
</dbReference>
<accession>A0A1G9DAS8</accession>
<dbReference type="Pfam" id="PF13180">
    <property type="entry name" value="PDZ_2"/>
    <property type="match status" value="1"/>
</dbReference>
<proteinExistence type="inferred from homology"/>
<dbReference type="InterPro" id="IPR001940">
    <property type="entry name" value="Peptidase_S1C"/>
</dbReference>
<organism evidence="6 7">
    <name type="scientific">Catalinimonas alkaloidigena</name>
    <dbReference type="NCBI Taxonomy" id="1075417"/>
    <lineage>
        <taxon>Bacteria</taxon>
        <taxon>Pseudomonadati</taxon>
        <taxon>Bacteroidota</taxon>
        <taxon>Cytophagia</taxon>
        <taxon>Cytophagales</taxon>
        <taxon>Catalimonadaceae</taxon>
        <taxon>Catalinimonas</taxon>
    </lineage>
</organism>
<keyword evidence="3" id="KW-0378">Hydrolase</keyword>
<evidence type="ECO:0000256" key="2">
    <source>
        <dbReference type="ARBA" id="ARBA00022670"/>
    </source>
</evidence>
<dbReference type="Gene3D" id="2.40.10.120">
    <property type="match status" value="1"/>
</dbReference>
<dbReference type="EMBL" id="FNFO01000003">
    <property type="protein sequence ID" value="SDK60980.1"/>
    <property type="molecule type" value="Genomic_DNA"/>
</dbReference>
<dbReference type="GO" id="GO:0004252">
    <property type="term" value="F:serine-type endopeptidase activity"/>
    <property type="evidence" value="ECO:0007669"/>
    <property type="project" value="InterPro"/>
</dbReference>
<dbReference type="PANTHER" id="PTHR43343">
    <property type="entry name" value="PEPTIDASE S12"/>
    <property type="match status" value="1"/>
</dbReference>
<comment type="similarity">
    <text evidence="1">Belongs to the peptidase S1C family.</text>
</comment>
<dbReference type="SMART" id="SM00228">
    <property type="entry name" value="PDZ"/>
    <property type="match status" value="1"/>
</dbReference>
<gene>
    <name evidence="6" type="ORF">SAMN05421823_10357</name>
</gene>
<feature type="domain" description="PDZ" evidence="5">
    <location>
        <begin position="275"/>
        <end position="366"/>
    </location>
</feature>
<dbReference type="FunFam" id="2.40.10.10:FF:000001">
    <property type="entry name" value="Periplasmic serine protease DegS"/>
    <property type="match status" value="1"/>
</dbReference>
<evidence type="ECO:0000313" key="6">
    <source>
        <dbReference type="EMBL" id="SDK60980.1"/>
    </source>
</evidence>
<dbReference type="PROSITE" id="PS50106">
    <property type="entry name" value="PDZ"/>
    <property type="match status" value="1"/>
</dbReference>
<dbReference type="PANTHER" id="PTHR43343:SF3">
    <property type="entry name" value="PROTEASE DO-LIKE 8, CHLOROPLASTIC"/>
    <property type="match status" value="1"/>
</dbReference>
<dbReference type="InterPro" id="IPR001478">
    <property type="entry name" value="PDZ"/>
</dbReference>
<dbReference type="InterPro" id="IPR009003">
    <property type="entry name" value="Peptidase_S1_PA"/>
</dbReference>
<name>A0A1G9DAS8_9BACT</name>
<evidence type="ECO:0000256" key="4">
    <source>
        <dbReference type="ARBA" id="ARBA00022825"/>
    </source>
</evidence>
<dbReference type="InterPro" id="IPR051201">
    <property type="entry name" value="Chloro_Bact_Ser_Proteases"/>
</dbReference>
<dbReference type="STRING" id="1075417.SAMN05421823_10357"/>
<keyword evidence="2 6" id="KW-0645">Protease</keyword>
<evidence type="ECO:0000259" key="5">
    <source>
        <dbReference type="PROSITE" id="PS50106"/>
    </source>
</evidence>
<dbReference type="SUPFAM" id="SSF50494">
    <property type="entry name" value="Trypsin-like serine proteases"/>
    <property type="match status" value="1"/>
</dbReference>
<protein>
    <submittedName>
        <fullName evidence="6">Do/DeqQ family serine protease</fullName>
    </submittedName>
</protein>
<reference evidence="6 7" key="1">
    <citation type="submission" date="2016-10" db="EMBL/GenBank/DDBJ databases">
        <authorList>
            <person name="de Groot N.N."/>
        </authorList>
    </citation>
    <scope>NUCLEOTIDE SEQUENCE [LARGE SCALE GENOMIC DNA]</scope>
    <source>
        <strain evidence="6 7">DSM 25186</strain>
    </source>
</reference>
<dbReference type="OrthoDB" id="9758917at2"/>
<dbReference type="Pfam" id="PF13365">
    <property type="entry name" value="Trypsin_2"/>
    <property type="match status" value="1"/>
</dbReference>
<evidence type="ECO:0000256" key="3">
    <source>
        <dbReference type="ARBA" id="ARBA00022801"/>
    </source>
</evidence>
<keyword evidence="7" id="KW-1185">Reference proteome</keyword>
<dbReference type="AlphaFoldDB" id="A0A1G9DAS8"/>
<dbReference type="SUPFAM" id="SSF50156">
    <property type="entry name" value="PDZ domain-like"/>
    <property type="match status" value="1"/>
</dbReference>
<sequence length="480" mass="51560">MKRTLFTILLAFVAGLAGAFTYQRWFVPPAPTGLVQTVSQTDEAPLLRAHPLSANPTAAISAHLSEDFVRASAVSTPSVVYIKNTSAPQAVSWFDQFFGGASGQRVSSGSGVIFSADGYIITNNHVVDDAASLEVIHDERSYAARVVGTDPSTDLAVLKIETNGLPAIKIAASRQVQVGEWVLAVGNPFNLTSTVTAGIVSAKGRNINIVNSRFPIESFIQTDAAINPGNSGGALVNAQGELIGINTAIYSQTGSYTGYGFAVPSDIVTKVVGDLIEYGEVQKAYLGADVLDVTPELANRIGLDNFAGVVISYLQPDGAADKAGLQQGDVILKINGLTVHGKGTYDEEMSYFNPGDRVRLTYRRDNKLREAELVLTNREGTTELLRREIYNSELLGADLEVVSKVERDRMGIANGVRVLGVQRGILNQMNLRSGFVITAINRQAVTKPQDVERLLSQARGKTIIEGVNEKGVKGYYSFYL</sequence>
<dbReference type="GO" id="GO:0006508">
    <property type="term" value="P:proteolysis"/>
    <property type="evidence" value="ECO:0007669"/>
    <property type="project" value="UniProtKB-KW"/>
</dbReference>
<dbReference type="Proteomes" id="UP000198510">
    <property type="component" value="Unassembled WGS sequence"/>
</dbReference>